<evidence type="ECO:0000313" key="4">
    <source>
        <dbReference type="EMBL" id="MBC2601644.1"/>
    </source>
</evidence>
<evidence type="ECO:0000313" key="6">
    <source>
        <dbReference type="Proteomes" id="UP000525652"/>
    </source>
</evidence>
<dbReference type="Proteomes" id="UP000525652">
    <property type="component" value="Unassembled WGS sequence"/>
</dbReference>
<evidence type="ECO:0000313" key="2">
    <source>
        <dbReference type="EMBL" id="MBC2600577.1"/>
    </source>
</evidence>
<dbReference type="EMBL" id="JACHVA010000026">
    <property type="protein sequence ID" value="MBC2600581.1"/>
    <property type="molecule type" value="Genomic_DNA"/>
</dbReference>
<proteinExistence type="predicted"/>
<evidence type="ECO:0000256" key="1">
    <source>
        <dbReference type="SAM" id="MobiDB-lite"/>
    </source>
</evidence>
<comment type="caution">
    <text evidence="2">The sequence shown here is derived from an EMBL/GenBank/DDBJ whole genome shotgun (WGS) entry which is preliminary data.</text>
</comment>
<keyword evidence="6" id="KW-1185">Reference proteome</keyword>
<gene>
    <name evidence="2" type="ORF">H5P30_02150</name>
    <name evidence="3" type="ORF">H5P30_02170</name>
    <name evidence="4" type="ORF">H5P30_07620</name>
    <name evidence="5" type="ORF">H5P30_14340</name>
</gene>
<organism evidence="2 6">
    <name type="scientific">Puniceicoccus vermicola</name>
    <dbReference type="NCBI Taxonomy" id="388746"/>
    <lineage>
        <taxon>Bacteria</taxon>
        <taxon>Pseudomonadati</taxon>
        <taxon>Verrucomicrobiota</taxon>
        <taxon>Opitutia</taxon>
        <taxon>Puniceicoccales</taxon>
        <taxon>Puniceicoccaceae</taxon>
        <taxon>Puniceicoccus</taxon>
    </lineage>
</organism>
<evidence type="ECO:0000313" key="5">
    <source>
        <dbReference type="EMBL" id="MBC2602959.1"/>
    </source>
</evidence>
<sequence length="95" mass="10867">MKEENGPEGQAETTGRKPSPVKLVVEIHPLNLEPARALARERCLQKLEETLGELAHDLAEAWNRPGSWEASRVTDWLESHYPPVETLKEWRREDG</sequence>
<evidence type="ECO:0000313" key="3">
    <source>
        <dbReference type="EMBL" id="MBC2600581.1"/>
    </source>
</evidence>
<dbReference type="EMBL" id="JACHVA010000109">
    <property type="protein sequence ID" value="MBC2602959.1"/>
    <property type="molecule type" value="Genomic_DNA"/>
</dbReference>
<accession>A0A7X1E4G1</accession>
<dbReference type="RefSeq" id="WP_185691325.1">
    <property type="nucleotide sequence ID" value="NZ_JACHVA010000025.1"/>
</dbReference>
<reference evidence="2 6" key="1">
    <citation type="submission" date="2020-07" db="EMBL/GenBank/DDBJ databases">
        <authorList>
            <person name="Feng X."/>
        </authorList>
    </citation>
    <scope>NUCLEOTIDE SEQUENCE [LARGE SCALE GENOMIC DNA]</scope>
    <source>
        <strain evidence="2 6">JCM14086</strain>
    </source>
</reference>
<dbReference type="EMBL" id="JACHVA010000025">
    <property type="protein sequence ID" value="MBC2600577.1"/>
    <property type="molecule type" value="Genomic_DNA"/>
</dbReference>
<feature type="region of interest" description="Disordered" evidence="1">
    <location>
        <begin position="1"/>
        <end position="20"/>
    </location>
</feature>
<name>A0A7X1E4G1_9BACT</name>
<dbReference type="AlphaFoldDB" id="A0A7X1E4G1"/>
<dbReference type="EMBL" id="JACHVA010000062">
    <property type="protein sequence ID" value="MBC2601644.1"/>
    <property type="molecule type" value="Genomic_DNA"/>
</dbReference>
<protein>
    <submittedName>
        <fullName evidence="2">Uncharacterized protein</fullName>
    </submittedName>
</protein>